<dbReference type="SUPFAM" id="SSF53850">
    <property type="entry name" value="Periplasmic binding protein-like II"/>
    <property type="match status" value="1"/>
</dbReference>
<dbReference type="Pfam" id="PF01547">
    <property type="entry name" value="SBP_bac_1"/>
    <property type="match status" value="1"/>
</dbReference>
<feature type="signal peptide" evidence="1">
    <location>
        <begin position="1"/>
        <end position="18"/>
    </location>
</feature>
<dbReference type="PANTHER" id="PTHR43649:SF17">
    <property type="entry name" value="ABC TRANSPORTER SOLUTE BINDING PROTEIN-SUGAR TRANSPORT"/>
    <property type="match status" value="1"/>
</dbReference>
<organism evidence="2 3">
    <name type="scientific">Paenibacillus hemerocallicola</name>
    <dbReference type="NCBI Taxonomy" id="1172614"/>
    <lineage>
        <taxon>Bacteria</taxon>
        <taxon>Bacillati</taxon>
        <taxon>Bacillota</taxon>
        <taxon>Bacilli</taxon>
        <taxon>Bacillales</taxon>
        <taxon>Paenibacillaceae</taxon>
        <taxon>Paenibacillus</taxon>
    </lineage>
</organism>
<dbReference type="EMBL" id="VDCQ01000013">
    <property type="protein sequence ID" value="TNJ66059.1"/>
    <property type="molecule type" value="Genomic_DNA"/>
</dbReference>
<feature type="chain" id="PRO_5039146432" evidence="1">
    <location>
        <begin position="19"/>
        <end position="441"/>
    </location>
</feature>
<dbReference type="OrthoDB" id="3928382at2"/>
<dbReference type="InterPro" id="IPR006059">
    <property type="entry name" value="SBP"/>
</dbReference>
<evidence type="ECO:0000313" key="3">
    <source>
        <dbReference type="Proteomes" id="UP000307943"/>
    </source>
</evidence>
<dbReference type="Proteomes" id="UP000307943">
    <property type="component" value="Unassembled WGS sequence"/>
</dbReference>
<comment type="caution">
    <text evidence="2">The sequence shown here is derived from an EMBL/GenBank/DDBJ whole genome shotgun (WGS) entry which is preliminary data.</text>
</comment>
<dbReference type="RefSeq" id="WP_139602369.1">
    <property type="nucleotide sequence ID" value="NZ_VDCQ01000013.1"/>
</dbReference>
<dbReference type="PANTHER" id="PTHR43649">
    <property type="entry name" value="ARABINOSE-BINDING PROTEIN-RELATED"/>
    <property type="match status" value="1"/>
</dbReference>
<accession>A0A5C4TC70</accession>
<dbReference type="Gene3D" id="3.40.190.10">
    <property type="entry name" value="Periplasmic binding protein-like II"/>
    <property type="match status" value="1"/>
</dbReference>
<keyword evidence="3" id="KW-1185">Reference proteome</keyword>
<evidence type="ECO:0000313" key="2">
    <source>
        <dbReference type="EMBL" id="TNJ66059.1"/>
    </source>
</evidence>
<sequence length="441" mass="49282">MRKILTTSVLSAALLALAGCGGEAPGAGAGETKSTGVDLSKPAELVFFSKSRNSEAAFNERFGNAIREKFPQYTIKYIVDENGQKMEQLLIAGDKFDIYWDSVGLFMDTLTNANLQYDLRELIKKNNVDLNRIEPVMLDGTKQPGGEIYALPVINKNLVLFYNKDIFDKFGMAYPKDGMNWEETLELARKLTRTEDGVRYIGLGVSQQHQFMRLNQLSVPIIDPVKQQANTDNPKIKTLYNSLIAPIISQPGFKEIVNEKNTLFGSVASNTFYTQKNMAMLVYVSDFPFEQKGMAGVNWDMVSLPEMKEAPGLGSQAYPIYFTVTSTSKNKEQAMEVLKYLTSDDYQLSISKRGMLTVLKDGEIKKAFAQEASIKDKNFQAVYLRPHAPSAPKSKYDPKAELIYDKYMTELAKGAMDVNTALRITGEEVNKMIEAERASGK</sequence>
<dbReference type="AlphaFoldDB" id="A0A5C4TC70"/>
<dbReference type="InterPro" id="IPR050490">
    <property type="entry name" value="Bact_solute-bd_prot1"/>
</dbReference>
<proteinExistence type="predicted"/>
<evidence type="ECO:0000256" key="1">
    <source>
        <dbReference type="SAM" id="SignalP"/>
    </source>
</evidence>
<keyword evidence="1" id="KW-0732">Signal</keyword>
<protein>
    <submittedName>
        <fullName evidence="2">Extracellular solute-binding protein</fullName>
    </submittedName>
</protein>
<reference evidence="2 3" key="1">
    <citation type="submission" date="2019-05" db="EMBL/GenBank/DDBJ databases">
        <title>We sequenced the genome of Paenibacillus hemerocallicola KCTC 33185 for further insight into its adaptation and study the phylogeny of Paenibacillus.</title>
        <authorList>
            <person name="Narsing Rao M.P."/>
        </authorList>
    </citation>
    <scope>NUCLEOTIDE SEQUENCE [LARGE SCALE GENOMIC DNA]</scope>
    <source>
        <strain evidence="2 3">KCTC 33185</strain>
    </source>
</reference>
<gene>
    <name evidence="2" type="ORF">FE784_11585</name>
</gene>
<dbReference type="PROSITE" id="PS51257">
    <property type="entry name" value="PROKAR_LIPOPROTEIN"/>
    <property type="match status" value="1"/>
</dbReference>
<name>A0A5C4TC70_9BACL</name>